<dbReference type="OrthoDB" id="8197438at2759"/>
<reference evidence="4" key="1">
    <citation type="submission" date="2025-08" db="UniProtKB">
        <authorList>
            <consortium name="RefSeq"/>
        </authorList>
    </citation>
    <scope>IDENTIFICATION</scope>
    <source>
        <tissue evidence="4">Gonads</tissue>
    </source>
</reference>
<dbReference type="PANTHER" id="PTHR45615">
    <property type="entry name" value="MYOSIN HEAVY CHAIN, NON-MUSCLE"/>
    <property type="match status" value="1"/>
</dbReference>
<dbReference type="AlphaFoldDB" id="A0A6J2X3V4"/>
<keyword evidence="1" id="KW-0175">Coiled coil</keyword>
<dbReference type="GeneID" id="115874711"/>
<proteinExistence type="predicted"/>
<evidence type="ECO:0000313" key="3">
    <source>
        <dbReference type="Proteomes" id="UP000504635"/>
    </source>
</evidence>
<evidence type="ECO:0000313" key="4">
    <source>
        <dbReference type="RefSeq" id="XP_030745812.1"/>
    </source>
</evidence>
<dbReference type="Proteomes" id="UP000504635">
    <property type="component" value="Unplaced"/>
</dbReference>
<dbReference type="GO" id="GO:0005737">
    <property type="term" value="C:cytoplasm"/>
    <property type="evidence" value="ECO:0007669"/>
    <property type="project" value="TreeGrafter"/>
</dbReference>
<dbReference type="GO" id="GO:0051015">
    <property type="term" value="F:actin filament binding"/>
    <property type="evidence" value="ECO:0007669"/>
    <property type="project" value="TreeGrafter"/>
</dbReference>
<protein>
    <submittedName>
        <fullName evidence="4">Myosin-10-like isoform X1</fullName>
    </submittedName>
</protein>
<name>A0A6J2X3V4_SITOR</name>
<dbReference type="GO" id="GO:0032982">
    <property type="term" value="C:myosin filament"/>
    <property type="evidence" value="ECO:0007669"/>
    <property type="project" value="TreeGrafter"/>
</dbReference>
<dbReference type="RefSeq" id="XP_030745812.1">
    <property type="nucleotide sequence ID" value="XM_030889952.1"/>
</dbReference>
<dbReference type="PANTHER" id="PTHR45615:SF40">
    <property type="entry name" value="MYOSIN HEAVY CHAIN, NON-MUSCLE"/>
    <property type="match status" value="1"/>
</dbReference>
<dbReference type="GO" id="GO:0000146">
    <property type="term" value="F:microfilament motor activity"/>
    <property type="evidence" value="ECO:0007669"/>
    <property type="project" value="TreeGrafter"/>
</dbReference>
<feature type="region of interest" description="Disordered" evidence="2">
    <location>
        <begin position="1"/>
        <end position="92"/>
    </location>
</feature>
<feature type="compositionally biased region" description="Basic and acidic residues" evidence="2">
    <location>
        <begin position="376"/>
        <end position="385"/>
    </location>
</feature>
<accession>A0A6J2X3V4</accession>
<evidence type="ECO:0000256" key="1">
    <source>
        <dbReference type="SAM" id="Coils"/>
    </source>
</evidence>
<dbReference type="KEGG" id="soy:115874711"/>
<feature type="compositionally biased region" description="Polar residues" evidence="2">
    <location>
        <begin position="386"/>
        <end position="395"/>
    </location>
</feature>
<organism evidence="3 4">
    <name type="scientific">Sitophilus oryzae</name>
    <name type="common">Rice weevil</name>
    <name type="synonym">Curculio oryzae</name>
    <dbReference type="NCBI Taxonomy" id="7048"/>
    <lineage>
        <taxon>Eukaryota</taxon>
        <taxon>Metazoa</taxon>
        <taxon>Ecdysozoa</taxon>
        <taxon>Arthropoda</taxon>
        <taxon>Hexapoda</taxon>
        <taxon>Insecta</taxon>
        <taxon>Pterygota</taxon>
        <taxon>Neoptera</taxon>
        <taxon>Endopterygota</taxon>
        <taxon>Coleoptera</taxon>
        <taxon>Polyphaga</taxon>
        <taxon>Cucujiformia</taxon>
        <taxon>Curculionidae</taxon>
        <taxon>Dryophthorinae</taxon>
        <taxon>Sitophilus</taxon>
    </lineage>
</organism>
<sequence>MTSTRRAISSDFETTPPDEEFCSTSALDMDGTQLEKLDTDYQNTNETVKSTPRSGRSNASSSEVFTTSTPRSVRRQQSSRTPLLKSSITRPSPVCSSIPLPVKNSGPIKIPVLLKNARSTSKTSSMSINRTNTVANKHTLEIQFINKNKRYVQMKKELVEKQKPVVDLYQNLIQIKKRLEELGKNVKLDDLRLVPLDEFNKPSARGGGEQVSVEVVGGMKKSIEEIPKTLMDICRNLLSRRALIVELLESVTRSEIDVGEVSDKIESLKNEGQQLQHSLDGIIAEHQDKIDQLVTNWQKLLSEQKSSGEDSRVAELEDQLKEQQRLANESTLVIHDLQRKMEDKRGAYEKSVAELNGVISTLKDQIKKLEQDLENERKSSVDFKSRSNANAQNLKNMRAKIAELEGDKKASETTNTELQRKIRHLQDQMKQKESQWIKEKEDLTKNIKHQENLLQKLTADKNQFETRLGAIEDQKVSTEEELRNAIEHMDTELVQTKTELAEVTVQRNEALEKCSEFEGYIARMGIECKETMNKVSCSINWGKGKENNDSVAEDYIQDIAKDLRIRELEDKIGSLERERILHFEEKRQFEEDLSHEPTETERQLGKQQEYIARYQLLLEESENKLREKFDVLRSTEVANLRSEIRQLKVRQEALEEQNFNCPTEELQKMVEEGRYKLNELMKKSIESEQKLEHYSSVIEKQTQQMSEMENLLRYRENMAGVLKASRDELVLEKESLTRYSQEMRTVLAEVTKEGKIKDRLIKELQEKIDLRERQINKLEKEVRELEANLMMTNEKRFKLQETIGAMEKELQSTKAHVNQLADINTRYETQFRYLNNVNAPQRYSPRTSVMCLHMKRCQSFSTNTEALPLDLPHPRPSVTRHNQYNSRSLIGLSLQTVDFLKNRLNYLNAMNAVPEVPLKEGPEQRGHGLDKVLELTAKRYQYLQHQANESYADLTSLVKFAVTRDAGDE</sequence>
<dbReference type="GO" id="GO:0016460">
    <property type="term" value="C:myosin II complex"/>
    <property type="evidence" value="ECO:0007669"/>
    <property type="project" value="TreeGrafter"/>
</dbReference>
<keyword evidence="3" id="KW-1185">Reference proteome</keyword>
<evidence type="ECO:0000256" key="2">
    <source>
        <dbReference type="SAM" id="MobiDB-lite"/>
    </source>
</evidence>
<gene>
    <name evidence="4" type="primary">LOC115874711</name>
</gene>
<dbReference type="InParanoid" id="A0A6J2X3V4"/>
<dbReference type="Gene3D" id="1.10.287.1490">
    <property type="match status" value="1"/>
</dbReference>
<feature type="compositionally biased region" description="Polar residues" evidence="2">
    <location>
        <begin position="40"/>
        <end position="90"/>
    </location>
</feature>
<feature type="coiled-coil region" evidence="1">
    <location>
        <begin position="761"/>
        <end position="802"/>
    </location>
</feature>
<feature type="region of interest" description="Disordered" evidence="2">
    <location>
        <begin position="376"/>
        <end position="395"/>
    </location>
</feature>
<feature type="compositionally biased region" description="Polar residues" evidence="2">
    <location>
        <begin position="1"/>
        <end position="13"/>
    </location>
</feature>